<feature type="active site" evidence="5 6">
    <location>
        <position position="209"/>
    </location>
</feature>
<evidence type="ECO:0000313" key="10">
    <source>
        <dbReference type="EMBL" id="AKF08564.1"/>
    </source>
</evidence>
<evidence type="ECO:0000256" key="7">
    <source>
        <dbReference type="PROSITE-ProRule" id="PRU00169"/>
    </source>
</evidence>
<dbReference type="GO" id="GO:0050568">
    <property type="term" value="F:protein-glutamine glutaminase activity"/>
    <property type="evidence" value="ECO:0007669"/>
    <property type="project" value="UniProtKB-UniRule"/>
</dbReference>
<feature type="domain" description="Response regulatory" evidence="8">
    <location>
        <begin position="9"/>
        <end position="124"/>
    </location>
</feature>
<dbReference type="RefSeq" id="WP_053235692.1">
    <property type="nucleotide sequence ID" value="NZ_CP011125.1"/>
</dbReference>
<dbReference type="InterPro" id="IPR008248">
    <property type="entry name" value="CheB-like"/>
</dbReference>
<keyword evidence="1 5" id="KW-0963">Cytoplasm</keyword>
<dbReference type="PANTHER" id="PTHR42872:SF6">
    <property type="entry name" value="PROTEIN-GLUTAMATE METHYLESTERASE_PROTEIN-GLUTAMINE GLUTAMINASE"/>
    <property type="match status" value="1"/>
</dbReference>
<organism evidence="10 11">
    <name type="scientific">Sandaracinus amylolyticus</name>
    <dbReference type="NCBI Taxonomy" id="927083"/>
    <lineage>
        <taxon>Bacteria</taxon>
        <taxon>Pseudomonadati</taxon>
        <taxon>Myxococcota</taxon>
        <taxon>Polyangia</taxon>
        <taxon>Polyangiales</taxon>
        <taxon>Sandaracinaceae</taxon>
        <taxon>Sandaracinus</taxon>
    </lineage>
</organism>
<dbReference type="PIRSF" id="PIRSF000876">
    <property type="entry name" value="RR_chemtxs_CheB"/>
    <property type="match status" value="1"/>
</dbReference>
<evidence type="ECO:0000256" key="5">
    <source>
        <dbReference type="HAMAP-Rule" id="MF_00099"/>
    </source>
</evidence>
<evidence type="ECO:0000259" key="8">
    <source>
        <dbReference type="PROSITE" id="PS50110"/>
    </source>
</evidence>
<dbReference type="GO" id="GO:0005737">
    <property type="term" value="C:cytoplasm"/>
    <property type="evidence" value="ECO:0007669"/>
    <property type="project" value="UniProtKB-SubCell"/>
</dbReference>
<dbReference type="EC" id="3.5.1.44" evidence="5"/>
<dbReference type="InterPro" id="IPR011006">
    <property type="entry name" value="CheY-like_superfamily"/>
</dbReference>
<dbReference type="KEGG" id="samy:DB32_005713"/>
<protein>
    <recommendedName>
        <fullName evidence="5">Protein-glutamate methylesterase/protein-glutamine glutaminase</fullName>
        <ecNumber evidence="5">3.1.1.61</ecNumber>
        <ecNumber evidence="5">3.5.1.44</ecNumber>
    </recommendedName>
</protein>
<keyword evidence="2 5" id="KW-0145">Chemotaxis</keyword>
<dbReference type="EC" id="3.1.1.61" evidence="5"/>
<keyword evidence="5 7" id="KW-0597">Phosphoprotein</keyword>
<dbReference type="HAMAP" id="MF_00099">
    <property type="entry name" value="CheB_chemtxs"/>
    <property type="match status" value="1"/>
</dbReference>
<dbReference type="SMART" id="SM00448">
    <property type="entry name" value="REC"/>
    <property type="match status" value="1"/>
</dbReference>
<dbReference type="Pfam" id="PF00072">
    <property type="entry name" value="Response_reg"/>
    <property type="match status" value="1"/>
</dbReference>
<comment type="catalytic activity">
    <reaction evidence="5">
        <text>L-glutaminyl-[protein] + H2O = L-glutamyl-[protein] + NH4(+)</text>
        <dbReference type="Rhea" id="RHEA:16441"/>
        <dbReference type="Rhea" id="RHEA-COMP:10207"/>
        <dbReference type="Rhea" id="RHEA-COMP:10208"/>
        <dbReference type="ChEBI" id="CHEBI:15377"/>
        <dbReference type="ChEBI" id="CHEBI:28938"/>
        <dbReference type="ChEBI" id="CHEBI:29973"/>
        <dbReference type="ChEBI" id="CHEBI:30011"/>
        <dbReference type="EC" id="3.5.1.44"/>
    </reaction>
</comment>
<name>A0A0F6SGE7_9BACT</name>
<comment type="subcellular location">
    <subcellularLocation>
        <location evidence="5">Cytoplasm</location>
    </subcellularLocation>
</comment>
<feature type="active site" evidence="5 6">
    <location>
        <position position="305"/>
    </location>
</feature>
<comment type="similarity">
    <text evidence="5">Belongs to the CheB family.</text>
</comment>
<comment type="function">
    <text evidence="5">Involved in chemotaxis. Part of a chemotaxis signal transduction system that modulates chemotaxis in response to various stimuli. Catalyzes the demethylation of specific methylglutamate residues introduced into the chemoreceptors (methyl-accepting chemotaxis proteins or MCP) by CheR. Also mediates the irreversible deamidation of specific glutamine residues to glutamic acid.</text>
</comment>
<dbReference type="OrthoDB" id="9793421at2"/>
<dbReference type="GO" id="GO:0000156">
    <property type="term" value="F:phosphorelay response regulator activity"/>
    <property type="evidence" value="ECO:0007669"/>
    <property type="project" value="InterPro"/>
</dbReference>
<sequence>MTAEARTLRVLVVDDSAFNRRTIGDLLAAIPGVDVVGKAADGEEALRLVLQLRPDLVTLDLEMPKMDGFTFLRLVMARQPTPILVVSGRGAKADVFKALELGALDFIVKPSPTVSTELGTIRRELEEKVAMVRMLKPLDHGAIQPPARNDTATQLIRLPRADGARPAPEDPTPRRVVVIGSSTGGPPALVEVFSRLPSDFGSTVVIAQHMPERFTKTFADRLERLGGIRVAELEEREPLRAGRALVCPGGRCVEVQHKAGTTYAQALGPAPDDRYVPSVDRLFKSAANVYGPRCVGVILTGMGDDGTRGAEAIKKAGGIVIAESQETAAIWGMPGSAERAGVVDRSVPLHGIADAILRACGERRGA</sequence>
<dbReference type="GO" id="GO:0006935">
    <property type="term" value="P:chemotaxis"/>
    <property type="evidence" value="ECO:0007669"/>
    <property type="project" value="UniProtKB-UniRule"/>
</dbReference>
<keyword evidence="11" id="KW-1185">Reference proteome</keyword>
<comment type="domain">
    <text evidence="5">Contains a C-terminal catalytic domain, and an N-terminal region which modulates catalytic activity.</text>
</comment>
<dbReference type="STRING" id="927083.DB32_005713"/>
<dbReference type="EMBL" id="CP011125">
    <property type="protein sequence ID" value="AKF08564.1"/>
    <property type="molecule type" value="Genomic_DNA"/>
</dbReference>
<reference evidence="10 11" key="1">
    <citation type="submission" date="2015-03" db="EMBL/GenBank/DDBJ databases">
        <title>Genome assembly of Sandaracinus amylolyticus DSM 53668.</title>
        <authorList>
            <person name="Sharma G."/>
            <person name="Subramanian S."/>
        </authorList>
    </citation>
    <scope>NUCLEOTIDE SEQUENCE [LARGE SCALE GENOMIC DNA]</scope>
    <source>
        <strain evidence="10 11">DSM 53668</strain>
    </source>
</reference>
<dbReference type="Proteomes" id="UP000034883">
    <property type="component" value="Chromosome"/>
</dbReference>
<dbReference type="PROSITE" id="PS50110">
    <property type="entry name" value="RESPONSE_REGULATORY"/>
    <property type="match status" value="1"/>
</dbReference>
<accession>A0A0F6SGE7</accession>
<dbReference type="PANTHER" id="PTHR42872">
    <property type="entry name" value="PROTEIN-GLUTAMATE METHYLESTERASE/PROTEIN-GLUTAMINE GLUTAMINASE"/>
    <property type="match status" value="1"/>
</dbReference>
<dbReference type="SUPFAM" id="SSF52738">
    <property type="entry name" value="Methylesterase CheB, C-terminal domain"/>
    <property type="match status" value="1"/>
</dbReference>
<feature type="domain" description="CheB-type methylesterase" evidence="9">
    <location>
        <begin position="171"/>
        <end position="357"/>
    </location>
</feature>
<gene>
    <name evidence="5" type="primary">cheB</name>
    <name evidence="10" type="ORF">DB32_005713</name>
</gene>
<keyword evidence="3 5" id="KW-0378">Hydrolase</keyword>
<evidence type="ECO:0000256" key="2">
    <source>
        <dbReference type="ARBA" id="ARBA00022500"/>
    </source>
</evidence>
<feature type="active site" evidence="5 6">
    <location>
        <position position="182"/>
    </location>
</feature>
<feature type="modified residue" description="4-aspartylphosphate" evidence="5 7">
    <location>
        <position position="60"/>
    </location>
</feature>
<evidence type="ECO:0000313" key="11">
    <source>
        <dbReference type="Proteomes" id="UP000034883"/>
    </source>
</evidence>
<evidence type="ECO:0000259" key="9">
    <source>
        <dbReference type="PROSITE" id="PS50122"/>
    </source>
</evidence>
<comment type="catalytic activity">
    <reaction evidence="4 5">
        <text>[protein]-L-glutamate 5-O-methyl ester + H2O = L-glutamyl-[protein] + methanol + H(+)</text>
        <dbReference type="Rhea" id="RHEA:23236"/>
        <dbReference type="Rhea" id="RHEA-COMP:10208"/>
        <dbReference type="Rhea" id="RHEA-COMP:10311"/>
        <dbReference type="ChEBI" id="CHEBI:15377"/>
        <dbReference type="ChEBI" id="CHEBI:15378"/>
        <dbReference type="ChEBI" id="CHEBI:17790"/>
        <dbReference type="ChEBI" id="CHEBI:29973"/>
        <dbReference type="ChEBI" id="CHEBI:82795"/>
        <dbReference type="EC" id="3.1.1.61"/>
    </reaction>
</comment>
<proteinExistence type="inferred from homology"/>
<dbReference type="InterPro" id="IPR001789">
    <property type="entry name" value="Sig_transdc_resp-reg_receiver"/>
</dbReference>
<evidence type="ECO:0000256" key="6">
    <source>
        <dbReference type="PROSITE-ProRule" id="PRU00050"/>
    </source>
</evidence>
<evidence type="ECO:0000256" key="1">
    <source>
        <dbReference type="ARBA" id="ARBA00022490"/>
    </source>
</evidence>
<evidence type="ECO:0000256" key="3">
    <source>
        <dbReference type="ARBA" id="ARBA00022801"/>
    </source>
</evidence>
<evidence type="ECO:0000256" key="4">
    <source>
        <dbReference type="ARBA" id="ARBA00048267"/>
    </source>
</evidence>
<dbReference type="Gene3D" id="3.40.50.2300">
    <property type="match status" value="1"/>
</dbReference>
<dbReference type="NCBIfam" id="NF001965">
    <property type="entry name" value="PRK00742.1"/>
    <property type="match status" value="1"/>
</dbReference>
<comment type="PTM">
    <text evidence="5">Phosphorylated by CheA. Phosphorylation of the N-terminal regulatory domain activates the methylesterase activity.</text>
</comment>
<dbReference type="CDD" id="cd16432">
    <property type="entry name" value="CheB_Rec"/>
    <property type="match status" value="1"/>
</dbReference>
<dbReference type="SUPFAM" id="SSF52172">
    <property type="entry name" value="CheY-like"/>
    <property type="match status" value="1"/>
</dbReference>
<dbReference type="InterPro" id="IPR035909">
    <property type="entry name" value="CheB_C"/>
</dbReference>
<dbReference type="InterPro" id="IPR000673">
    <property type="entry name" value="Sig_transdc_resp-reg_Me-estase"/>
</dbReference>
<dbReference type="Gene3D" id="3.40.50.180">
    <property type="entry name" value="Methylesterase CheB, C-terminal domain"/>
    <property type="match status" value="1"/>
</dbReference>
<dbReference type="GO" id="GO:0008984">
    <property type="term" value="F:protein-glutamate methylesterase activity"/>
    <property type="evidence" value="ECO:0007669"/>
    <property type="project" value="UniProtKB-UniRule"/>
</dbReference>
<dbReference type="AlphaFoldDB" id="A0A0F6SGE7"/>
<dbReference type="Pfam" id="PF01339">
    <property type="entry name" value="CheB_methylest"/>
    <property type="match status" value="1"/>
</dbReference>
<dbReference type="CDD" id="cd17541">
    <property type="entry name" value="REC_CheB-like"/>
    <property type="match status" value="1"/>
</dbReference>
<dbReference type="PROSITE" id="PS50122">
    <property type="entry name" value="CHEB"/>
    <property type="match status" value="1"/>
</dbReference>